<evidence type="ECO:0000313" key="1">
    <source>
        <dbReference type="EMBL" id="PIB78214.1"/>
    </source>
</evidence>
<sequence length="298" mass="31824">MHPASTSNTGGDAAAPAPVPVSATRLERDAILAATTADAVRRKHGGHDPMALAHRIAAALNAPDMTTQILTASTFFWMTALTADGEIVVANNYGLGFIPDRVNLPEPVYMATADQTIPAAERARWATYPVAALLGWAAHHGTVLRAVFATADQFSGIDPGAPKKVIEPADIPASGKMQGRSRLQVVAPSLASQLATVGDLNLVDMVPPAPVNADPPDDQSAKLWFEAFKPLTWSSTDREQLHMARFVEYVAHVRDLTLYQAHHAVHAEAQRTAVADWLYWNHIAGLVIDALAESAPVS</sequence>
<evidence type="ECO:0000313" key="2">
    <source>
        <dbReference type="Proteomes" id="UP000230971"/>
    </source>
</evidence>
<dbReference type="Proteomes" id="UP000230971">
    <property type="component" value="Unassembled WGS sequence"/>
</dbReference>
<proteinExistence type="predicted"/>
<protein>
    <submittedName>
        <fullName evidence="1">Secretion protein EccK</fullName>
    </submittedName>
</protein>
<comment type="caution">
    <text evidence="1">The sequence shown here is derived from an EMBL/GenBank/DDBJ whole genome shotgun (WGS) entry which is preliminary data.</text>
</comment>
<dbReference type="RefSeq" id="WP_084707040.1">
    <property type="nucleotide sequence ID" value="NZ_BBUN01000110.1"/>
</dbReference>
<organism evidence="1 2">
    <name type="scientific">Mycobacterium celatum</name>
    <dbReference type="NCBI Taxonomy" id="28045"/>
    <lineage>
        <taxon>Bacteria</taxon>
        <taxon>Bacillati</taxon>
        <taxon>Actinomycetota</taxon>
        <taxon>Actinomycetes</taxon>
        <taxon>Mycobacteriales</taxon>
        <taxon>Mycobacteriaceae</taxon>
        <taxon>Mycobacterium</taxon>
    </lineage>
</organism>
<reference evidence="1 2" key="1">
    <citation type="journal article" date="2017" name="Infect. Genet. Evol.">
        <title>The new phylogeny of the genus Mycobacterium: The old and the news.</title>
        <authorList>
            <person name="Tortoli E."/>
            <person name="Fedrizzi T."/>
            <person name="Meehan C.J."/>
            <person name="Trovato A."/>
            <person name="Grottola A."/>
            <person name="Giacobazzi E."/>
            <person name="Serpini G.F."/>
            <person name="Tagliazucchi S."/>
            <person name="Fabio A."/>
            <person name="Bettua C."/>
            <person name="Bertorelli R."/>
            <person name="Frascaro F."/>
            <person name="De Sanctis V."/>
            <person name="Pecorari M."/>
            <person name="Jousson O."/>
            <person name="Segata N."/>
            <person name="Cirillo D.M."/>
        </authorList>
    </citation>
    <scope>NUCLEOTIDE SEQUENCE [LARGE SCALE GENOMIC DNA]</scope>
    <source>
        <strain evidence="1 2">NCTC 12882</strain>
    </source>
</reference>
<dbReference type="AlphaFoldDB" id="A0A2G5PJR5"/>
<accession>A0A2G5PJR5</accession>
<name>A0A2G5PJR5_MYCCE</name>
<gene>
    <name evidence="1" type="ORF">CQY23_15055</name>
</gene>
<dbReference type="EMBL" id="PDKV01000018">
    <property type="protein sequence ID" value="PIB78214.1"/>
    <property type="molecule type" value="Genomic_DNA"/>
</dbReference>
<dbReference type="OrthoDB" id="4636484at2"/>